<name>A0ABS0H1D6_9ACTN</name>
<evidence type="ECO:0000313" key="3">
    <source>
        <dbReference type="Proteomes" id="UP000638560"/>
    </source>
</evidence>
<accession>A0ABS0H1D6</accession>
<comment type="caution">
    <text evidence="2">The sequence shown here is derived from an EMBL/GenBank/DDBJ whole genome shotgun (WGS) entry which is preliminary data.</text>
</comment>
<keyword evidence="3" id="KW-1185">Reference proteome</keyword>
<evidence type="ECO:0000313" key="2">
    <source>
        <dbReference type="EMBL" id="MBF9131979.1"/>
    </source>
</evidence>
<dbReference type="Pfam" id="PF05656">
    <property type="entry name" value="DUF805"/>
    <property type="match status" value="1"/>
</dbReference>
<feature type="transmembrane region" description="Helical" evidence="1">
    <location>
        <begin position="26"/>
        <end position="47"/>
    </location>
</feature>
<sequence>MSFTAAVRSALSQYVGFGGRARRAEYWWFFLFLILVGIVTSILDAALGTDFKGSGVSDGLLSLIANLALFLPALALAVRRLHDTDRSGWWVLIGLIPLVGAIVLLVFFVQDGTPGPNRFGPSPKYDVAPGQAT</sequence>
<dbReference type="EMBL" id="JADPUN010000213">
    <property type="protein sequence ID" value="MBF9131979.1"/>
    <property type="molecule type" value="Genomic_DNA"/>
</dbReference>
<dbReference type="Proteomes" id="UP000638560">
    <property type="component" value="Unassembled WGS sequence"/>
</dbReference>
<dbReference type="PANTHER" id="PTHR34980">
    <property type="entry name" value="INNER MEMBRANE PROTEIN-RELATED-RELATED"/>
    <property type="match status" value="1"/>
</dbReference>
<keyword evidence="1" id="KW-0812">Transmembrane</keyword>
<dbReference type="RefSeq" id="WP_196203509.1">
    <property type="nucleotide sequence ID" value="NZ_JADPUN010000213.1"/>
</dbReference>
<proteinExistence type="predicted"/>
<evidence type="ECO:0000256" key="1">
    <source>
        <dbReference type="SAM" id="Phobius"/>
    </source>
</evidence>
<organism evidence="2 3">
    <name type="scientific">Plantactinospora alkalitolerans</name>
    <dbReference type="NCBI Taxonomy" id="2789879"/>
    <lineage>
        <taxon>Bacteria</taxon>
        <taxon>Bacillati</taxon>
        <taxon>Actinomycetota</taxon>
        <taxon>Actinomycetes</taxon>
        <taxon>Micromonosporales</taxon>
        <taxon>Micromonosporaceae</taxon>
        <taxon>Plantactinospora</taxon>
    </lineage>
</organism>
<gene>
    <name evidence="2" type="ORF">I0C86_23870</name>
</gene>
<dbReference type="InterPro" id="IPR008523">
    <property type="entry name" value="DUF805"/>
</dbReference>
<reference evidence="2 3" key="1">
    <citation type="submission" date="2020-11" db="EMBL/GenBank/DDBJ databases">
        <title>A novel isolate from a Black sea contaminated sediment with potential to produce alkanes: Plantactinospora alkalitolerans sp. nov.</title>
        <authorList>
            <person name="Carro L."/>
            <person name="Veyisoglu A."/>
            <person name="Guven K."/>
            <person name="Schumann P."/>
            <person name="Klenk H.-P."/>
            <person name="Sahin N."/>
        </authorList>
    </citation>
    <scope>NUCLEOTIDE SEQUENCE [LARGE SCALE GENOMIC DNA]</scope>
    <source>
        <strain evidence="2 3">S1510</strain>
    </source>
</reference>
<keyword evidence="1" id="KW-0472">Membrane</keyword>
<feature type="transmembrane region" description="Helical" evidence="1">
    <location>
        <begin position="89"/>
        <end position="109"/>
    </location>
</feature>
<feature type="transmembrane region" description="Helical" evidence="1">
    <location>
        <begin position="59"/>
        <end position="77"/>
    </location>
</feature>
<keyword evidence="1" id="KW-1133">Transmembrane helix</keyword>
<protein>
    <submittedName>
        <fullName evidence="2">DUF805 domain-containing protein</fullName>
    </submittedName>
</protein>
<dbReference type="PANTHER" id="PTHR34980:SF2">
    <property type="entry name" value="INNER MEMBRANE PROTEIN YHAH-RELATED"/>
    <property type="match status" value="1"/>
</dbReference>